<accession>A0A6J4JYQ0</accession>
<protein>
    <submittedName>
        <fullName evidence="2">Uncharacterized protein</fullName>
    </submittedName>
</protein>
<evidence type="ECO:0000313" key="2">
    <source>
        <dbReference type="EMBL" id="CAA9290769.1"/>
    </source>
</evidence>
<keyword evidence="1" id="KW-0472">Membrane</keyword>
<gene>
    <name evidence="2" type="ORF">AVDCRST_MAG11-94</name>
</gene>
<organism evidence="2">
    <name type="scientific">uncultured Gemmatimonadaceae bacterium</name>
    <dbReference type="NCBI Taxonomy" id="246130"/>
    <lineage>
        <taxon>Bacteria</taxon>
        <taxon>Pseudomonadati</taxon>
        <taxon>Gemmatimonadota</taxon>
        <taxon>Gemmatimonadia</taxon>
        <taxon>Gemmatimonadales</taxon>
        <taxon>Gemmatimonadaceae</taxon>
        <taxon>environmental samples</taxon>
    </lineage>
</organism>
<feature type="transmembrane region" description="Helical" evidence="1">
    <location>
        <begin position="37"/>
        <end position="54"/>
    </location>
</feature>
<keyword evidence="1" id="KW-1133">Transmembrane helix</keyword>
<name>A0A6J4JYQ0_9BACT</name>
<dbReference type="AlphaFoldDB" id="A0A6J4JYQ0"/>
<reference evidence="2" key="1">
    <citation type="submission" date="2020-02" db="EMBL/GenBank/DDBJ databases">
        <authorList>
            <person name="Meier V. D."/>
        </authorList>
    </citation>
    <scope>NUCLEOTIDE SEQUENCE</scope>
    <source>
        <strain evidence="2">AVDCRST_MAG11</strain>
    </source>
</reference>
<dbReference type="EMBL" id="CADCTU010000024">
    <property type="protein sequence ID" value="CAA9290769.1"/>
    <property type="molecule type" value="Genomic_DNA"/>
</dbReference>
<keyword evidence="1" id="KW-0812">Transmembrane</keyword>
<proteinExistence type="predicted"/>
<evidence type="ECO:0000256" key="1">
    <source>
        <dbReference type="SAM" id="Phobius"/>
    </source>
</evidence>
<sequence>MSETRPRRSRALLWWGLAAATLVAGYADLVRGGETIAPILLIIGYCVLVPLAILRR</sequence>